<protein>
    <recommendedName>
        <fullName evidence="4">Structural maintenance of chromosomes protein 2</fullName>
    </recommendedName>
</protein>
<dbReference type="AlphaFoldDB" id="A0A7L4ITQ1"/>
<comment type="function">
    <text evidence="14">Central component of the condensin complex, a complex required for conversion of interphase chromatin into mitotic-like condense chromosomes. The condensin complex probably introduces positive supercoils into relaxed DNA in the presence of type I topoisomerases and converts nicked DNA into positive knotted forms in the presence of type II topoisomerases.</text>
</comment>
<evidence type="ECO:0000256" key="13">
    <source>
        <dbReference type="ARBA" id="ARBA00023306"/>
    </source>
</evidence>
<keyword evidence="12" id="KW-0539">Nucleus</keyword>
<dbReference type="Pfam" id="PF02463">
    <property type="entry name" value="SMC_N"/>
    <property type="match status" value="1"/>
</dbReference>
<evidence type="ECO:0000313" key="18">
    <source>
        <dbReference type="Proteomes" id="UP000572837"/>
    </source>
</evidence>
<keyword evidence="7" id="KW-0547">Nucleotide-binding</keyword>
<evidence type="ECO:0000256" key="9">
    <source>
        <dbReference type="ARBA" id="ARBA00022840"/>
    </source>
</evidence>
<feature type="coiled-coil region" evidence="15">
    <location>
        <begin position="409"/>
        <end position="438"/>
    </location>
</feature>
<dbReference type="Gene3D" id="1.20.1060.20">
    <property type="match status" value="1"/>
</dbReference>
<evidence type="ECO:0000313" key="17">
    <source>
        <dbReference type="EMBL" id="NXY31779.1"/>
    </source>
</evidence>
<feature type="coiled-coil region" evidence="15">
    <location>
        <begin position="682"/>
        <end position="945"/>
    </location>
</feature>
<dbReference type="InterPro" id="IPR003395">
    <property type="entry name" value="RecF/RecN/SMC_N"/>
</dbReference>
<dbReference type="GO" id="GO:0030261">
    <property type="term" value="P:chromosome condensation"/>
    <property type="evidence" value="ECO:0007669"/>
    <property type="project" value="UniProtKB-KW"/>
</dbReference>
<keyword evidence="10 15" id="KW-0175">Coiled coil</keyword>
<name>A0A7L4ITQ1_9PASS</name>
<keyword evidence="13" id="KW-0131">Cell cycle</keyword>
<comment type="subcellular location">
    <subcellularLocation>
        <location evidence="2">Chromosome</location>
    </subcellularLocation>
    <subcellularLocation>
        <location evidence="1">Nucleus</location>
    </subcellularLocation>
</comment>
<keyword evidence="11" id="KW-0226">DNA condensation</keyword>
<evidence type="ECO:0000256" key="10">
    <source>
        <dbReference type="ARBA" id="ARBA00023054"/>
    </source>
</evidence>
<evidence type="ECO:0000256" key="11">
    <source>
        <dbReference type="ARBA" id="ARBA00023067"/>
    </source>
</evidence>
<organism evidence="17 18">
    <name type="scientific">Pomatorhinus ruficollis</name>
    <name type="common">streak-breasted scimitar babbler</name>
    <dbReference type="NCBI Taxonomy" id="932028"/>
    <lineage>
        <taxon>Eukaryota</taxon>
        <taxon>Metazoa</taxon>
        <taxon>Chordata</taxon>
        <taxon>Craniata</taxon>
        <taxon>Vertebrata</taxon>
        <taxon>Euteleostomi</taxon>
        <taxon>Archelosauria</taxon>
        <taxon>Archosauria</taxon>
        <taxon>Dinosauria</taxon>
        <taxon>Saurischia</taxon>
        <taxon>Theropoda</taxon>
        <taxon>Coelurosauria</taxon>
        <taxon>Aves</taxon>
        <taxon>Neognathae</taxon>
        <taxon>Neoaves</taxon>
        <taxon>Telluraves</taxon>
        <taxon>Australaves</taxon>
        <taxon>Passeriformes</taxon>
        <taxon>Sylvioidea</taxon>
        <taxon>Timaliidae</taxon>
        <taxon>Pomatorhinus</taxon>
    </lineage>
</organism>
<comment type="similarity">
    <text evidence="3">Belongs to the SMC family. SMC2 subfamily.</text>
</comment>
<evidence type="ECO:0000256" key="6">
    <source>
        <dbReference type="ARBA" id="ARBA00022618"/>
    </source>
</evidence>
<dbReference type="GO" id="GO:0016887">
    <property type="term" value="F:ATP hydrolysis activity"/>
    <property type="evidence" value="ECO:0007669"/>
    <property type="project" value="InterPro"/>
</dbReference>
<evidence type="ECO:0000259" key="16">
    <source>
        <dbReference type="SMART" id="SM00968"/>
    </source>
</evidence>
<dbReference type="CDD" id="cd03273">
    <property type="entry name" value="ABC_SMC2_euk"/>
    <property type="match status" value="1"/>
</dbReference>
<reference evidence="17 18" key="1">
    <citation type="submission" date="2020-02" db="EMBL/GenBank/DDBJ databases">
        <title>Bird 10,000 Genomes (B10K) Project - Family phase.</title>
        <authorList>
            <person name="Zhang G."/>
        </authorList>
    </citation>
    <scope>NUCLEOTIDE SEQUENCE [LARGE SCALE GENOMIC DNA]</scope>
    <source>
        <strain evidence="17">B10K-IZ-033-81</strain>
        <tissue evidence="17">Muscle</tissue>
    </source>
</reference>
<dbReference type="Gene3D" id="3.30.70.1620">
    <property type="match status" value="1"/>
</dbReference>
<keyword evidence="18" id="KW-1185">Reference proteome</keyword>
<dbReference type="GO" id="GO:0000280">
    <property type="term" value="P:nuclear division"/>
    <property type="evidence" value="ECO:0007669"/>
    <property type="project" value="UniProtKB-ARBA"/>
</dbReference>
<dbReference type="GO" id="GO:0000793">
    <property type="term" value="C:condensed chromosome"/>
    <property type="evidence" value="ECO:0007669"/>
    <property type="project" value="UniProtKB-ARBA"/>
</dbReference>
<dbReference type="SUPFAM" id="SSF52540">
    <property type="entry name" value="P-loop containing nucleoside triphosphate hydrolases"/>
    <property type="match status" value="2"/>
</dbReference>
<dbReference type="GO" id="GO:0000796">
    <property type="term" value="C:condensin complex"/>
    <property type="evidence" value="ECO:0007669"/>
    <property type="project" value="UniProtKB-ARBA"/>
</dbReference>
<gene>
    <name evidence="17" type="primary">Smc2</name>
    <name evidence="17" type="ORF">PORRUF_R07528</name>
</gene>
<dbReference type="Pfam" id="PF06470">
    <property type="entry name" value="SMC_hinge"/>
    <property type="match status" value="1"/>
</dbReference>
<keyword evidence="8" id="KW-0498">Mitosis</keyword>
<dbReference type="GO" id="GO:0051301">
    <property type="term" value="P:cell division"/>
    <property type="evidence" value="ECO:0007669"/>
    <property type="project" value="UniProtKB-KW"/>
</dbReference>
<evidence type="ECO:0000256" key="4">
    <source>
        <dbReference type="ARBA" id="ARBA00018694"/>
    </source>
</evidence>
<dbReference type="SMART" id="SM00968">
    <property type="entry name" value="SMC_hinge"/>
    <property type="match status" value="1"/>
</dbReference>
<keyword evidence="6" id="KW-0132">Cell division</keyword>
<evidence type="ECO:0000256" key="2">
    <source>
        <dbReference type="ARBA" id="ARBA00004286"/>
    </source>
</evidence>
<dbReference type="InterPro" id="IPR024704">
    <property type="entry name" value="SMC"/>
</dbReference>
<evidence type="ECO:0000256" key="1">
    <source>
        <dbReference type="ARBA" id="ARBA00004123"/>
    </source>
</evidence>
<dbReference type="PIRSF" id="PIRSF005719">
    <property type="entry name" value="SMC"/>
    <property type="match status" value="1"/>
</dbReference>
<evidence type="ECO:0000256" key="12">
    <source>
        <dbReference type="ARBA" id="ARBA00023242"/>
    </source>
</evidence>
<evidence type="ECO:0000256" key="5">
    <source>
        <dbReference type="ARBA" id="ARBA00022454"/>
    </source>
</evidence>
<dbReference type="GO" id="GO:0005524">
    <property type="term" value="F:ATP binding"/>
    <property type="evidence" value="ECO:0007669"/>
    <property type="project" value="UniProtKB-KW"/>
</dbReference>
<evidence type="ECO:0000256" key="7">
    <source>
        <dbReference type="ARBA" id="ARBA00022741"/>
    </source>
</evidence>
<evidence type="ECO:0000256" key="14">
    <source>
        <dbReference type="ARBA" id="ARBA00058936"/>
    </source>
</evidence>
<feature type="coiled-coil region" evidence="15">
    <location>
        <begin position="992"/>
        <end position="1019"/>
    </location>
</feature>
<dbReference type="FunFam" id="3.40.50.300:FF:000385">
    <property type="entry name" value="Structural maintenance of chromosomes 2"/>
    <property type="match status" value="1"/>
</dbReference>
<dbReference type="GO" id="GO:0098813">
    <property type="term" value="P:nuclear chromosome segregation"/>
    <property type="evidence" value="ECO:0007669"/>
    <property type="project" value="UniProtKB-ARBA"/>
</dbReference>
<dbReference type="Gene3D" id="3.40.50.300">
    <property type="entry name" value="P-loop containing nucleotide triphosphate hydrolases"/>
    <property type="match status" value="2"/>
</dbReference>
<dbReference type="GO" id="GO:0031981">
    <property type="term" value="C:nuclear lumen"/>
    <property type="evidence" value="ECO:0007669"/>
    <property type="project" value="UniProtKB-ARBA"/>
</dbReference>
<feature type="domain" description="SMC hinge" evidence="16">
    <location>
        <begin position="520"/>
        <end position="640"/>
    </location>
</feature>
<keyword evidence="9" id="KW-0067">ATP-binding</keyword>
<evidence type="ECO:0000256" key="15">
    <source>
        <dbReference type="SAM" id="Coils"/>
    </source>
</evidence>
<evidence type="ECO:0000256" key="3">
    <source>
        <dbReference type="ARBA" id="ARBA00005231"/>
    </source>
</evidence>
<feature type="coiled-coil region" evidence="15">
    <location>
        <begin position="253"/>
        <end position="372"/>
    </location>
</feature>
<evidence type="ECO:0000256" key="8">
    <source>
        <dbReference type="ARBA" id="ARBA00022776"/>
    </source>
</evidence>
<dbReference type="FunFam" id="1.20.1060.20:FF:000005">
    <property type="entry name" value="Structural maintenance of chromosomes 2"/>
    <property type="match status" value="1"/>
</dbReference>
<dbReference type="EMBL" id="VZSW01000189">
    <property type="protein sequence ID" value="NXY31779.1"/>
    <property type="molecule type" value="Genomic_DNA"/>
</dbReference>
<dbReference type="InterPro" id="IPR010935">
    <property type="entry name" value="SMC_hinge"/>
</dbReference>
<dbReference type="InterPro" id="IPR036277">
    <property type="entry name" value="SMC_hinge_sf"/>
</dbReference>
<dbReference type="SUPFAM" id="SSF75553">
    <property type="entry name" value="Smc hinge domain"/>
    <property type="match status" value="1"/>
</dbReference>
<sequence length="1195" mass="135566">MYIKSIVLEGFKSYAQRTEIKDFDPLFNAITGLNGSGKSNVLDSICFVLGISNLSQVRASNLQDLVYKNGQAGITKATVSINFDNSNKSQSPLGFEANDEITVTRQVVVGGRSKYLINGVNAANSRVQDLFCSIGLNVNNPHFLIMQGQITKVLNMKPPEILAMIEEAAGTRMYECKKVAVQKTIEKKEFKLKSIQTVLNEEINPTLQKLKEERASYLEYQKLVREIEHLSRFCVAYQFFLAEETKTSSAEVVKEMQSNVEKFQESRVEIEQKVKQLNEDIAEMEKEKDKEVGGKLRALEAALSENQRLNTKAQSALDLKKENLKREEVKYNELVTHMQKDSKALLSKEKEIKNLEKELNVLLEESEKDAHALAAAQQHFNAVSAGLSSNKDGEEATLSGQMMICKNEISKAVTEAKQAEMKLNYAQKELKAKEAEVKKVDEGYKKDQKAFEAVEKMKITLEKQIKELNYSEEKGEALLAKKKALISGISQLRELSENLMAKFPHLQFTYKHPEKNWDLNHVKGPVVSLFTVKDLSNAKALEAVAGGKLYNIIVDTEVTGKKLLEKGELKHRYTIIPLNKISARCVQEDTVKLAQSLAGHTNLHLALSLIVYESELQKAMEYVFGTTLVCNNMDNAKKVTFDKRIMTRSVTLDGDVFDPQGTLHGGNCWFYSYNINDIAAAILSKLQEVKDVQTELKKKESELEAVESELASLKVVAERYQQLKQQWEMKSEEAELLQKKLHQSAYHKQEEELLALRKTIADCEETLKKTEESKKKAEKRYKELENKIKNAEAECLKERKNAEQKLDSAKKKADTSSKKIKDMQQEVEALVLELEELKQEQVSYKQQITAAEEAIKSYQDQVNAMMAEVAKTEESVETAQKELAKQKEVIALHDNAIKDKSEEMVKYREQNNELQLKVKELEHSITKCQQEAADAAAKVAKMLKEYKWIASDKPLFGQPNTAYDFKSSNPKEASQKLRKLQEHKEKLGRNVNMRAMNMLSDAEERYNDLMKKKRIVENDKIKILAVIEELDRKKKQTLDIAWKKVNEDFGSIFSTLLPGARAVLAASKTHNVLVGMEFRVALGNTWKENLTELSGGQRSLVALSLILAMLLFRPAPVYILDEVDAALDLSHTQNIGQMLQTHFKHSQFIVVSLKDGMFNNANVLYKTRFVDGVSTIARYSQHQNRKNEPARKKDE</sequence>
<dbReference type="InterPro" id="IPR027120">
    <property type="entry name" value="Smc2_ABC"/>
</dbReference>
<comment type="caution">
    <text evidence="17">The sequence shown here is derived from an EMBL/GenBank/DDBJ whole genome shotgun (WGS) entry which is preliminary data.</text>
</comment>
<dbReference type="Gene3D" id="1.10.287.1490">
    <property type="match status" value="1"/>
</dbReference>
<accession>A0A7L4ITQ1</accession>
<dbReference type="FunFam" id="3.40.50.300:FF:000278">
    <property type="entry name" value="Structural maintenance of chromosomes 2"/>
    <property type="match status" value="1"/>
</dbReference>
<feature type="non-terminal residue" evidence="17">
    <location>
        <position position="1"/>
    </location>
</feature>
<proteinExistence type="inferred from homology"/>
<feature type="non-terminal residue" evidence="17">
    <location>
        <position position="1195"/>
    </location>
</feature>
<dbReference type="Proteomes" id="UP000572837">
    <property type="component" value="Unassembled WGS sequence"/>
</dbReference>
<keyword evidence="5" id="KW-0158">Chromosome</keyword>
<dbReference type="PANTHER" id="PTHR43977">
    <property type="entry name" value="STRUCTURAL MAINTENANCE OF CHROMOSOMES PROTEIN 3"/>
    <property type="match status" value="1"/>
</dbReference>
<dbReference type="InterPro" id="IPR027417">
    <property type="entry name" value="P-loop_NTPase"/>
</dbReference>